<feature type="non-terminal residue" evidence="1">
    <location>
        <position position="70"/>
    </location>
</feature>
<accession>A0A4Q9LSC4</accession>
<name>A0A4Q9LSC4_9MICR</name>
<evidence type="ECO:0000313" key="2">
    <source>
        <dbReference type="Proteomes" id="UP000292282"/>
    </source>
</evidence>
<evidence type="ECO:0000313" key="1">
    <source>
        <dbReference type="EMBL" id="TBU10420.1"/>
    </source>
</evidence>
<keyword evidence="2" id="KW-1185">Reference proteome</keyword>
<comment type="caution">
    <text evidence="1">The sequence shown here is derived from an EMBL/GenBank/DDBJ whole genome shotgun (WGS) entry which is preliminary data.</text>
</comment>
<dbReference type="AlphaFoldDB" id="A0A4Q9LSC4"/>
<dbReference type="EMBL" id="PITK01001774">
    <property type="protein sequence ID" value="TBU10420.1"/>
    <property type="molecule type" value="Genomic_DNA"/>
</dbReference>
<dbReference type="Proteomes" id="UP000292282">
    <property type="component" value="Unassembled WGS sequence"/>
</dbReference>
<gene>
    <name evidence="1" type="ORF">CWI38_1774p0010</name>
</gene>
<organism evidence="1 2">
    <name type="scientific">Hamiltosporidium tvaerminnensis</name>
    <dbReference type="NCBI Taxonomy" id="1176355"/>
    <lineage>
        <taxon>Eukaryota</taxon>
        <taxon>Fungi</taxon>
        <taxon>Fungi incertae sedis</taxon>
        <taxon>Microsporidia</taxon>
        <taxon>Dubosqiidae</taxon>
        <taxon>Hamiltosporidium</taxon>
    </lineage>
</organism>
<sequence length="70" mass="8300">MNPLLETLSTFYLSKITSKRIFNVPRPPTCLKMTRRQEDIALKSLHTCTDTYWFNLLIQRYFAELRTSDA</sequence>
<dbReference type="VEuPathDB" id="MicrosporidiaDB:CWI38_1774p0010"/>
<protein>
    <submittedName>
        <fullName evidence="1">Uncharacterized protein</fullName>
    </submittedName>
</protein>
<proteinExistence type="predicted"/>
<reference evidence="1 2" key="1">
    <citation type="submission" date="2017-12" db="EMBL/GenBank/DDBJ databases">
        <authorList>
            <person name="Pombert J.-F."/>
            <person name="Haag K.L."/>
            <person name="Ebert D."/>
        </authorList>
    </citation>
    <scope>NUCLEOTIDE SEQUENCE [LARGE SCALE GENOMIC DNA]</scope>
    <source>
        <strain evidence="1">IL-G-3</strain>
    </source>
</reference>